<evidence type="ECO:0000313" key="3">
    <source>
        <dbReference type="EMBL" id="SFZ91574.1"/>
    </source>
</evidence>
<keyword evidence="2" id="KW-0812">Transmembrane</keyword>
<dbReference type="PANTHER" id="PTHR36838:SF3">
    <property type="entry name" value="TRANSPORTER AUXIN EFFLUX CARRIER EC FAMILY"/>
    <property type="match status" value="1"/>
</dbReference>
<evidence type="ECO:0000256" key="2">
    <source>
        <dbReference type="SAM" id="Phobius"/>
    </source>
</evidence>
<feature type="transmembrane region" description="Helical" evidence="2">
    <location>
        <begin position="264"/>
        <end position="283"/>
    </location>
</feature>
<sequence>MMYEALEKSLSFLIFIFIGILLKWRFSNKEEVNGIKTLILTLALPATIFIALLKIKIDSNLIILPLFAILFNTILFSVSPIFLSFLGFSKNTSVSNTAKLLLPSLAPGLSCFPFILEFLGDDYLAKAAMADLGNKFFVLFLLYLVAIRWHYANVLFKKASISNKLKSLLKALVTEPVNIFIFAALILVSFGITLENLPNYISTTLNRLSLIMTPLVLLFIGLAVKIKRKQFFQIFSLLMLRASIAIFAVLAIISLLDISIAKDILFMLAFSLSACSFWPFAHISSISSMEKDINIEKRTFDIDTALSILALSLPISVLLILGILSAHDTFTNSTNIFIIAFSLLILGSIYPITRLLKKTLVSKFDTSFIKSNQDSGQEVKAN</sequence>
<keyword evidence="2" id="KW-0472">Membrane</keyword>
<evidence type="ECO:0008006" key="5">
    <source>
        <dbReference type="Google" id="ProtNLM"/>
    </source>
</evidence>
<feature type="transmembrane region" description="Helical" evidence="2">
    <location>
        <begin position="336"/>
        <end position="353"/>
    </location>
</feature>
<keyword evidence="1" id="KW-0813">Transport</keyword>
<feature type="transmembrane region" description="Helical" evidence="2">
    <location>
        <begin position="177"/>
        <end position="194"/>
    </location>
</feature>
<name>A0A1K2IH03_9FLAO</name>
<feature type="transmembrane region" description="Helical" evidence="2">
    <location>
        <begin position="100"/>
        <end position="116"/>
    </location>
</feature>
<dbReference type="EMBL" id="FPKV01000002">
    <property type="protein sequence ID" value="SFZ91574.1"/>
    <property type="molecule type" value="Genomic_DNA"/>
</dbReference>
<feature type="transmembrane region" description="Helical" evidence="2">
    <location>
        <begin position="238"/>
        <end position="258"/>
    </location>
</feature>
<feature type="transmembrane region" description="Helical" evidence="2">
    <location>
        <begin position="206"/>
        <end position="226"/>
    </location>
</feature>
<feature type="transmembrane region" description="Helical" evidence="2">
    <location>
        <begin position="304"/>
        <end position="324"/>
    </location>
</feature>
<reference evidence="3 4" key="1">
    <citation type="submission" date="2016-10" db="EMBL/GenBank/DDBJ databases">
        <authorList>
            <person name="de Groot N.N."/>
        </authorList>
    </citation>
    <scope>NUCLEOTIDE SEQUENCE [LARGE SCALE GENOMIC DNA]</scope>
    <source>
        <strain evidence="3 4">DSM 18180</strain>
    </source>
</reference>
<protein>
    <recommendedName>
        <fullName evidence="5">Permease</fullName>
    </recommendedName>
</protein>
<dbReference type="RefSeq" id="WP_216231093.1">
    <property type="nucleotide sequence ID" value="NZ_FPKV01000002.1"/>
</dbReference>
<dbReference type="PANTHER" id="PTHR36838">
    <property type="entry name" value="AUXIN EFFLUX CARRIER FAMILY PROTEIN"/>
    <property type="match status" value="1"/>
</dbReference>
<keyword evidence="2" id="KW-1133">Transmembrane helix</keyword>
<feature type="transmembrane region" description="Helical" evidence="2">
    <location>
        <begin position="38"/>
        <end position="55"/>
    </location>
</feature>
<dbReference type="Proteomes" id="UP000182544">
    <property type="component" value="Unassembled WGS sequence"/>
</dbReference>
<dbReference type="STRING" id="369401.SAMN05428642_102144"/>
<feature type="transmembrane region" description="Helical" evidence="2">
    <location>
        <begin position="6"/>
        <end position="26"/>
    </location>
</feature>
<feature type="transmembrane region" description="Helical" evidence="2">
    <location>
        <begin position="136"/>
        <end position="156"/>
    </location>
</feature>
<evidence type="ECO:0000313" key="4">
    <source>
        <dbReference type="Proteomes" id="UP000182544"/>
    </source>
</evidence>
<dbReference type="AlphaFoldDB" id="A0A1K2IH03"/>
<feature type="transmembrane region" description="Helical" evidence="2">
    <location>
        <begin position="61"/>
        <end position="88"/>
    </location>
</feature>
<accession>A0A1K2IH03</accession>
<keyword evidence="4" id="KW-1185">Reference proteome</keyword>
<gene>
    <name evidence="3" type="ORF">SAMN05428642_102144</name>
</gene>
<evidence type="ECO:0000256" key="1">
    <source>
        <dbReference type="ARBA" id="ARBA00022448"/>
    </source>
</evidence>
<proteinExistence type="predicted"/>
<organism evidence="3 4">
    <name type="scientific">Flaviramulus basaltis</name>
    <dbReference type="NCBI Taxonomy" id="369401"/>
    <lineage>
        <taxon>Bacteria</taxon>
        <taxon>Pseudomonadati</taxon>
        <taxon>Bacteroidota</taxon>
        <taxon>Flavobacteriia</taxon>
        <taxon>Flavobacteriales</taxon>
        <taxon>Flavobacteriaceae</taxon>
        <taxon>Flaviramulus</taxon>
    </lineage>
</organism>